<sequence length="399" mass="44908">MESSLSPTSHRAPYSPALHGVTQVLLLLALVLRPSGWRWLFFPPILAIILYLVSRCTTGDLITDVGVGSALFTQLVTALDYILLTDVQTELRRVDQPKDQVISGEPLRTRFKWALSLFLSPRGIGWAHAPSHLPPAPTKLSRSSFVVLKLRQCFVCILLEVFAYIQNASNPAFTSGRPLEEFSYFWRNMGLLGFGAAAYARINFLYCVFAALAVGVGVSEPREWPELFGGLLEAWSVSRFWRRTWHQLLRRPLCITATSITRLLRLPRRSMVSSLVYLFSLFFVSGVVHGGGEYMMAEHGGLGAFKFFLLQAVAVAFEKLMVAFFGDLLSGTSTQDVTEHHKHAQPSRIILKLLGYIWTWSWFVWSIPYMLNPMITAGMFVNKNGKNLGRLFELWGQIA</sequence>
<dbReference type="GO" id="GO:0016020">
    <property type="term" value="C:membrane"/>
    <property type="evidence" value="ECO:0007669"/>
    <property type="project" value="UniProtKB-SubCell"/>
</dbReference>
<evidence type="ECO:0000256" key="6">
    <source>
        <dbReference type="ARBA" id="ARBA00022989"/>
    </source>
</evidence>
<comment type="subcellular location">
    <subcellularLocation>
        <location evidence="1">Membrane</location>
        <topology evidence="1">Multi-pass membrane protein</topology>
    </subcellularLocation>
</comment>
<evidence type="ECO:0000313" key="10">
    <source>
        <dbReference type="EMBL" id="TFK34577.1"/>
    </source>
</evidence>
<keyword evidence="7 8" id="KW-0472">Membrane</keyword>
<accession>A0A5C3LPQ4</accession>
<evidence type="ECO:0000256" key="2">
    <source>
        <dbReference type="ARBA" id="ARBA00005179"/>
    </source>
</evidence>
<feature type="transmembrane region" description="Helical" evidence="8">
    <location>
        <begin position="37"/>
        <end position="53"/>
    </location>
</feature>
<keyword evidence="4 10" id="KW-0808">Transferase</keyword>
<dbReference type="GO" id="GO:0006629">
    <property type="term" value="P:lipid metabolic process"/>
    <property type="evidence" value="ECO:0007669"/>
    <property type="project" value="InterPro"/>
</dbReference>
<keyword evidence="6 8" id="KW-1133">Transmembrane helix</keyword>
<evidence type="ECO:0000256" key="4">
    <source>
        <dbReference type="ARBA" id="ARBA00022679"/>
    </source>
</evidence>
<evidence type="ECO:0000256" key="7">
    <source>
        <dbReference type="ARBA" id="ARBA00023136"/>
    </source>
</evidence>
<dbReference type="InterPro" id="IPR044851">
    <property type="entry name" value="Wax_synthase"/>
</dbReference>
<name>A0A5C3LPQ4_9AGAR</name>
<dbReference type="PANTHER" id="PTHR31595">
    <property type="entry name" value="LONG-CHAIN-ALCOHOL O-FATTY-ACYLTRANSFERASE 3-RELATED"/>
    <property type="match status" value="1"/>
</dbReference>
<keyword evidence="5 8" id="KW-0812">Transmembrane</keyword>
<feature type="domain" description="Wax synthase" evidence="9">
    <location>
        <begin position="224"/>
        <end position="310"/>
    </location>
</feature>
<protein>
    <submittedName>
        <fullName evidence="10">Membrane bound O-acyl transferase family-domain-containing protein</fullName>
    </submittedName>
</protein>
<evidence type="ECO:0000256" key="3">
    <source>
        <dbReference type="ARBA" id="ARBA00007282"/>
    </source>
</evidence>
<reference evidence="10 11" key="1">
    <citation type="journal article" date="2019" name="Nat. Ecol. Evol.">
        <title>Megaphylogeny resolves global patterns of mushroom evolution.</title>
        <authorList>
            <person name="Varga T."/>
            <person name="Krizsan K."/>
            <person name="Foldi C."/>
            <person name="Dima B."/>
            <person name="Sanchez-Garcia M."/>
            <person name="Sanchez-Ramirez S."/>
            <person name="Szollosi G.J."/>
            <person name="Szarkandi J.G."/>
            <person name="Papp V."/>
            <person name="Albert L."/>
            <person name="Andreopoulos W."/>
            <person name="Angelini C."/>
            <person name="Antonin V."/>
            <person name="Barry K.W."/>
            <person name="Bougher N.L."/>
            <person name="Buchanan P."/>
            <person name="Buyck B."/>
            <person name="Bense V."/>
            <person name="Catcheside P."/>
            <person name="Chovatia M."/>
            <person name="Cooper J."/>
            <person name="Damon W."/>
            <person name="Desjardin D."/>
            <person name="Finy P."/>
            <person name="Geml J."/>
            <person name="Haridas S."/>
            <person name="Hughes K."/>
            <person name="Justo A."/>
            <person name="Karasinski D."/>
            <person name="Kautmanova I."/>
            <person name="Kiss B."/>
            <person name="Kocsube S."/>
            <person name="Kotiranta H."/>
            <person name="LaButti K.M."/>
            <person name="Lechner B.E."/>
            <person name="Liimatainen K."/>
            <person name="Lipzen A."/>
            <person name="Lukacs Z."/>
            <person name="Mihaltcheva S."/>
            <person name="Morgado L.N."/>
            <person name="Niskanen T."/>
            <person name="Noordeloos M.E."/>
            <person name="Ohm R.A."/>
            <person name="Ortiz-Santana B."/>
            <person name="Ovrebo C."/>
            <person name="Racz N."/>
            <person name="Riley R."/>
            <person name="Savchenko A."/>
            <person name="Shiryaev A."/>
            <person name="Soop K."/>
            <person name="Spirin V."/>
            <person name="Szebenyi C."/>
            <person name="Tomsovsky M."/>
            <person name="Tulloss R.E."/>
            <person name="Uehling J."/>
            <person name="Grigoriev I.V."/>
            <person name="Vagvolgyi C."/>
            <person name="Papp T."/>
            <person name="Martin F.M."/>
            <person name="Miettinen O."/>
            <person name="Hibbett D.S."/>
            <person name="Nagy L.G."/>
        </authorList>
    </citation>
    <scope>NUCLEOTIDE SEQUENCE [LARGE SCALE GENOMIC DNA]</scope>
    <source>
        <strain evidence="10 11">CBS 166.37</strain>
    </source>
</reference>
<feature type="transmembrane region" description="Helical" evidence="8">
    <location>
        <begin position="308"/>
        <end position="329"/>
    </location>
</feature>
<feature type="transmembrane region" description="Helical" evidence="8">
    <location>
        <begin position="349"/>
        <end position="371"/>
    </location>
</feature>
<organism evidence="10 11">
    <name type="scientific">Crucibulum laeve</name>
    <dbReference type="NCBI Taxonomy" id="68775"/>
    <lineage>
        <taxon>Eukaryota</taxon>
        <taxon>Fungi</taxon>
        <taxon>Dikarya</taxon>
        <taxon>Basidiomycota</taxon>
        <taxon>Agaricomycotina</taxon>
        <taxon>Agaricomycetes</taxon>
        <taxon>Agaricomycetidae</taxon>
        <taxon>Agaricales</taxon>
        <taxon>Agaricineae</taxon>
        <taxon>Nidulariaceae</taxon>
        <taxon>Crucibulum</taxon>
    </lineage>
</organism>
<comment type="pathway">
    <text evidence="2">Secondary metabolite biosynthesis.</text>
</comment>
<evidence type="ECO:0000259" key="9">
    <source>
        <dbReference type="Pfam" id="PF13813"/>
    </source>
</evidence>
<evidence type="ECO:0000256" key="8">
    <source>
        <dbReference type="SAM" id="Phobius"/>
    </source>
</evidence>
<feature type="transmembrane region" description="Helical" evidence="8">
    <location>
        <begin position="271"/>
        <end position="288"/>
    </location>
</feature>
<proteinExistence type="inferred from homology"/>
<evidence type="ECO:0000256" key="5">
    <source>
        <dbReference type="ARBA" id="ARBA00022692"/>
    </source>
</evidence>
<dbReference type="Proteomes" id="UP000308652">
    <property type="component" value="Unassembled WGS sequence"/>
</dbReference>
<gene>
    <name evidence="10" type="ORF">BDQ12DRAFT_636304</name>
</gene>
<dbReference type="AlphaFoldDB" id="A0A5C3LPQ4"/>
<evidence type="ECO:0000256" key="1">
    <source>
        <dbReference type="ARBA" id="ARBA00004141"/>
    </source>
</evidence>
<dbReference type="OrthoDB" id="1077582at2759"/>
<dbReference type="GO" id="GO:0008374">
    <property type="term" value="F:O-acyltransferase activity"/>
    <property type="evidence" value="ECO:0007669"/>
    <property type="project" value="InterPro"/>
</dbReference>
<keyword evidence="11" id="KW-1185">Reference proteome</keyword>
<dbReference type="STRING" id="68775.A0A5C3LPQ4"/>
<comment type="similarity">
    <text evidence="3">Belongs to the wax synthase family.</text>
</comment>
<dbReference type="EMBL" id="ML213630">
    <property type="protein sequence ID" value="TFK34577.1"/>
    <property type="molecule type" value="Genomic_DNA"/>
</dbReference>
<dbReference type="Pfam" id="PF13813">
    <property type="entry name" value="MBOAT_2"/>
    <property type="match status" value="1"/>
</dbReference>
<dbReference type="InterPro" id="IPR032805">
    <property type="entry name" value="Wax_synthase_dom"/>
</dbReference>
<dbReference type="PANTHER" id="PTHR31595:SF57">
    <property type="entry name" value="OS04G0481900 PROTEIN"/>
    <property type="match status" value="1"/>
</dbReference>
<evidence type="ECO:0000313" key="11">
    <source>
        <dbReference type="Proteomes" id="UP000308652"/>
    </source>
</evidence>